<feature type="transmembrane region" description="Helical" evidence="1">
    <location>
        <begin position="21"/>
        <end position="41"/>
    </location>
</feature>
<organism evidence="2 3">
    <name type="scientific">Streptacidiphilus monticola</name>
    <dbReference type="NCBI Taxonomy" id="2161674"/>
    <lineage>
        <taxon>Bacteria</taxon>
        <taxon>Bacillati</taxon>
        <taxon>Actinomycetota</taxon>
        <taxon>Actinomycetes</taxon>
        <taxon>Kitasatosporales</taxon>
        <taxon>Streptomycetaceae</taxon>
        <taxon>Streptacidiphilus</taxon>
    </lineage>
</organism>
<keyword evidence="3" id="KW-1185">Reference proteome</keyword>
<feature type="transmembrane region" description="Helical" evidence="1">
    <location>
        <begin position="228"/>
        <end position="248"/>
    </location>
</feature>
<reference evidence="3" key="1">
    <citation type="journal article" date="2019" name="Int. J. Syst. Evol. Microbiol.">
        <title>The Global Catalogue of Microorganisms (GCM) 10K type strain sequencing project: providing services to taxonomists for standard genome sequencing and annotation.</title>
        <authorList>
            <consortium name="The Broad Institute Genomics Platform"/>
            <consortium name="The Broad Institute Genome Sequencing Center for Infectious Disease"/>
            <person name="Wu L."/>
            <person name="Ma J."/>
        </authorList>
    </citation>
    <scope>NUCLEOTIDE SEQUENCE [LARGE SCALE GENOMIC DNA]</scope>
    <source>
        <strain evidence="3">JCM 4816</strain>
    </source>
</reference>
<keyword evidence="1" id="KW-0812">Transmembrane</keyword>
<keyword evidence="1" id="KW-0472">Membrane</keyword>
<sequence>MTQLDSTHGVADCDRPGRARMAICWAVLVFTIPYLLLKVLWVCGLDVGVHGSVMRGGTMTGVNLATIGMDVIAATVSVGLVRPWGRRVPAWLLIFPMWVATGFLAPIVIGAPTASLAGAVFDSGTTGQARGAHAPDDIAPWVFAMVYTGFILQGLGLAAGFVLHARGRWGHILRWRLRELPIGPLAGVQRTMAAGVGAFTLIPSLVNLYWAAGGHGGLYDDGNAATRLVMHGVFALLPLVGVAGMLILTRHRDSGPARRPLVAAWIGTASSFSWGLWWVASGLVQSTLAGDHDMRPLIAVGCMMMLAGAVLATVLALVVAQTETQRTGSGSAPKEAPCQC</sequence>
<accession>A0ABW1FWV1</accession>
<keyword evidence="1" id="KW-1133">Transmembrane helix</keyword>
<feature type="transmembrane region" description="Helical" evidence="1">
    <location>
        <begin position="93"/>
        <end position="121"/>
    </location>
</feature>
<evidence type="ECO:0000313" key="2">
    <source>
        <dbReference type="EMBL" id="MFC5905852.1"/>
    </source>
</evidence>
<gene>
    <name evidence="2" type="ORF">ACFP3V_01270</name>
</gene>
<dbReference type="RefSeq" id="WP_380578691.1">
    <property type="nucleotide sequence ID" value="NZ_JBHSQJ010000005.1"/>
</dbReference>
<protein>
    <submittedName>
        <fullName evidence="2">Uncharacterized protein</fullName>
    </submittedName>
</protein>
<proteinExistence type="predicted"/>
<feature type="transmembrane region" description="Helical" evidence="1">
    <location>
        <begin position="297"/>
        <end position="320"/>
    </location>
</feature>
<feature type="transmembrane region" description="Helical" evidence="1">
    <location>
        <begin position="61"/>
        <end position="81"/>
    </location>
</feature>
<evidence type="ECO:0000313" key="3">
    <source>
        <dbReference type="Proteomes" id="UP001596174"/>
    </source>
</evidence>
<feature type="transmembrane region" description="Helical" evidence="1">
    <location>
        <begin position="184"/>
        <end position="208"/>
    </location>
</feature>
<dbReference type="Proteomes" id="UP001596174">
    <property type="component" value="Unassembled WGS sequence"/>
</dbReference>
<dbReference type="EMBL" id="JBHSQJ010000005">
    <property type="protein sequence ID" value="MFC5905852.1"/>
    <property type="molecule type" value="Genomic_DNA"/>
</dbReference>
<feature type="transmembrane region" description="Helical" evidence="1">
    <location>
        <begin position="260"/>
        <end position="277"/>
    </location>
</feature>
<evidence type="ECO:0000256" key="1">
    <source>
        <dbReference type="SAM" id="Phobius"/>
    </source>
</evidence>
<comment type="caution">
    <text evidence="2">The sequence shown here is derived from an EMBL/GenBank/DDBJ whole genome shotgun (WGS) entry which is preliminary data.</text>
</comment>
<feature type="transmembrane region" description="Helical" evidence="1">
    <location>
        <begin position="141"/>
        <end position="163"/>
    </location>
</feature>
<name>A0ABW1FWV1_9ACTN</name>